<dbReference type="GO" id="GO:0019887">
    <property type="term" value="F:protein kinase regulator activity"/>
    <property type="evidence" value="ECO:0007669"/>
    <property type="project" value="TreeGrafter"/>
</dbReference>
<dbReference type="Pfam" id="PF12074">
    <property type="entry name" value="Gcn1_N"/>
    <property type="match status" value="1"/>
</dbReference>
<dbReference type="PROSITE" id="PS50077">
    <property type="entry name" value="HEAT_REPEAT"/>
    <property type="match status" value="3"/>
</dbReference>
<dbReference type="PANTHER" id="PTHR23346">
    <property type="entry name" value="TRANSLATIONAL ACTIVATOR GCN1-RELATED"/>
    <property type="match status" value="1"/>
</dbReference>
<dbReference type="Pfam" id="PF24984">
    <property type="entry name" value="HEAT_EF3_GNC1"/>
    <property type="match status" value="1"/>
</dbReference>
<dbReference type="Pfam" id="PF24987">
    <property type="entry name" value="HEAT_EF3_N"/>
    <property type="match status" value="2"/>
</dbReference>
<dbReference type="Proteomes" id="UP000019462">
    <property type="component" value="Unassembled WGS sequence"/>
</dbReference>
<reference evidence="6 7" key="1">
    <citation type="journal article" date="2014" name="Genome Announc.">
        <title>Genome sequence of the basidiomycetous fungus Pseudozyma aphidis DSM70725, an efficient producer of biosurfactant mannosylerythritol lipids.</title>
        <authorList>
            <person name="Lorenz S."/>
            <person name="Guenther M."/>
            <person name="Grumaz C."/>
            <person name="Rupp S."/>
            <person name="Zibek S."/>
            <person name="Sohn K."/>
        </authorList>
    </citation>
    <scope>NUCLEOTIDE SEQUENCE [LARGE SCALE GENOMIC DNA]</scope>
    <source>
        <strain evidence="7">ATCC 32657 / CBS 517.83 / DSM 70725 / JCM 10318 / NBRC 10182 / NRRL Y-7954 / St-0401</strain>
    </source>
</reference>
<dbReference type="PANTHER" id="PTHR23346:SF7">
    <property type="entry name" value="STALLED RIBOSOME SENSOR GCN1"/>
    <property type="match status" value="1"/>
</dbReference>
<dbReference type="HOGENOM" id="CLU_000504_2_0_1"/>
<sequence>MLAKKRDLKNWIQRASSEPHPEPYDSDDDLAPAKMSVSGDDTDLIDPLDDWSTFAQAAQLQLNSTSTRQRLVFLNRHALKAAELAELQPVQRAELLTIILRTYAKYIDRESRLASISVFSKIVATDEAASSPDSNGAVAKHALAWLKRESERIAKPSASGPSTTSLSTLTALHAFVCSLYATLCSSSTADDAAAVKAVSPTWDALVHVLAANYDAILAASNGRDSVRKNAVALTRRTLRNAHAYLPHVIRILCASQTPAAALRSAPLLGEAIGVSLRLRAGSEQLKGAPDGVGRGYINAAKSDILAFYSTQILASKTAVPHAAIQAFEEFIAQYVTEHDLSSALRPQLEKMLLRSPEVALPVATSLFSAVKLDVGPHAKPLLTPVISASRSTNAATRTKAADFFSALSLRIRDDGSAKTAVVDELIAILKGGKAATPEARSSIYAMLSSVAPGEAAKSSAIVDVVVSLLAKEAQEAAMHAAVSCITTHLRWMLIHADSAPPAAVSNALVKELQNSKVPIRKAVCLAIGELFWSMDDANHATPAARAFAESLLPGFEANLKNASTNPLTAVGGPLEGYIATAVLEDRLAKFGSDKIVAVLTNNAALEGILVVDPKPSFLLAEKVFRKIATPDEEIWLSRALQAVVVRHGKALESDKAVQVHIALALIHVLFHATGTNSKRSVLELVQHLALVQPILTHDIITSGISAFLQQPAPSATPAASSASSKPNGAASAASTSGSAAAAAAAGDVEDAKPSAETRARDLRRLLSAANTFSEELDSQLRKKALVDTLVLSHHTDLLDRGTSCFMDLTFKAKILPIDLVTSHQQDLLSAVRVALDDPAMRDAGFAAQTTLVRLAPDTIMAELASQVEADCQFDDLHALTQDELGMWRTEPGSLYIDVLSAKKEDSVDKNSKNAKMEQWEAELRADIAKKKAAQNKTLTKDQKAAVDAQAKVEAQARAKVQEIRSRYVRSLGTVSSIVGARTVEIQGYMQSLVAFVLRTFEVPQARELFEKEVKDAFWALSSCCSIRLEAYSMFVAVAILRTIDEELVQEDFRAEPINELVLRILYRLRSLSEQSPLDATTVAFIDPLIVRIVRAGGFGVDPEDTDSVLEQIQLSLDFIDFHGSACESTFYPRSSFMNSLVTIVAKHTQISKDAVSALRDIGEALRTTALPAEIQKLLSNTMVDEVYVRNGCLQAIQPLDLTDLEFPVELWLACHDEDEENARLAEKAWEENGLDVPESFADPLIALLEHKIAYVRESCARALAAATEQHPEQVSNVISKLCKLYQERNKVLAPEYDRFGMVIESTKNRQDPWQTRAAIAVALRHLAPLLQGSDVQPLFEFMIDGQALGDRSEDVRPKMLEAATAVIDLHGKEHLSKLIAMFEAFFSHSTGSNADDGITEAVVILLGREARHLDPKDPRVSKVVDRLIDALKTPSELVQSAVADCLPPLVLAISKDVPRLFQSLFRELFDGPKYAGRRGAAYGLAGLVMGRGIGSIKEFDVMDKLADAFEDAKNPTRRQGVMFAYETLTLTLKRLFEPYIIGILPHMLAGFGDVSSDVREATQDAAKAIMQTVSGHCVKIILPTLLSGLDEKQWRTKKGAIELLGAMAYCAPKQLSLSLPTVIPRLSEVLTDSHTQVRTAANKSLKQFGEVINNPEIKELVPVLLKALIDPNTKTGAALKRVLETSFVHYIDSPSLALVIPIIDRGLKERSATIQKDAARIVGNLAGLTDSKDFVPYLGKLIPMVRLVLISPVPEARAVAAKALGTLVERLGEVHFVELVPSLLGVLRSDATGVDRQGAAQGLAEVLAGLGMERMENLLPEIINSAADPKPYVREGHISLLIYLPATFGHRFAPHLGRIIPPILSGIADDAETVREASMRAGRMIIANYSSKAVDLLLPHLETGLFDEAWRIRMSSLQLTADLLFRLSGISGKNEVEDEGIDEDMEHSAANNSVQRALIEALGQERRDRILASIYIVRQDPNIPVRQAAIHTWKALVHNTPRTAREVLPTMLDILIKSLASNGDENREMAARTLGELVKKLGEKILRETIPILRMRGATSEDAKTRSGVCYAVTEVLANSTKTQLEDHEDAIIAVVRHALVDESPAVRHAAAQAFDATQTYIGPRAIDETIPTLLEALSDTSGGTSETALAALREVMRARSDVVFPVLVPTLIAQPITSFNARALAVLVRVAGSALNRRLSSMLTALSKALDTEKDETVVADLNAAVEALLGSVSDVDGLHQTMLLLLGWAGSTSSPQQRQRVAGCNLFKVFCQVKKASVDVSDYLVDWLRKLVSLLDDPVPEVVDAAWSALDASLKTVGKDELEGLVVPLRRSLENTGAAGRELAGLCRPKGASPLVPVFLAGLMNGTPDQRQNGALGLSDIVERTSSDAIKPFVTSMIGPLIRLCGDRHPPPVKAAILTSLDTMVRRIPALVRPFYPQLQRSYQKAVSDASSATVRAKAGVALGNLMGLQTRVDPVIAELVAGARAGLGEGGAPAAAGLAGAAAGGATDPAELADSFAQALAHVLANAPAKNVGAASREQVVALVDATFGAEVGVKDALRQGVAEVVGSLVKLDAALAAGVLRKHVVGGASGDVALQSQIVRASLERDAAAVHALGFADEIVKSVMGWISQGSAISRPAKEARELIRDSDAWRTEAKAADWI</sequence>
<protein>
    <recommendedName>
        <fullName evidence="5">TOG domain-containing protein</fullName>
    </recommendedName>
</protein>
<proteinExistence type="inferred from homology"/>
<comment type="caution">
    <text evidence="6">The sequence shown here is derived from an EMBL/GenBank/DDBJ whole genome shotgun (WGS) entry which is preliminary data.</text>
</comment>
<feature type="domain" description="TOG" evidence="5">
    <location>
        <begin position="1450"/>
        <end position="1681"/>
    </location>
</feature>
<dbReference type="Pfam" id="PF24993">
    <property type="entry name" value="GNC1_N"/>
    <property type="match status" value="1"/>
</dbReference>
<feature type="region of interest" description="Disordered" evidence="4">
    <location>
        <begin position="1"/>
        <end position="37"/>
    </location>
</feature>
<evidence type="ECO:0000256" key="3">
    <source>
        <dbReference type="PROSITE-ProRule" id="PRU00103"/>
    </source>
</evidence>
<dbReference type="GO" id="GO:0034198">
    <property type="term" value="P:cellular response to amino acid starvation"/>
    <property type="evidence" value="ECO:0007669"/>
    <property type="project" value="TreeGrafter"/>
</dbReference>
<name>W3VLF5_MOEAP</name>
<dbReference type="Gene3D" id="1.25.10.10">
    <property type="entry name" value="Leucine-rich Repeat Variant"/>
    <property type="match status" value="7"/>
</dbReference>
<dbReference type="GO" id="GO:0005829">
    <property type="term" value="C:cytosol"/>
    <property type="evidence" value="ECO:0007669"/>
    <property type="project" value="TreeGrafter"/>
</dbReference>
<dbReference type="Pfam" id="PF24916">
    <property type="entry name" value="HEAT_GCN1_fung"/>
    <property type="match status" value="1"/>
</dbReference>
<dbReference type="InterPro" id="IPR034085">
    <property type="entry name" value="TOG"/>
</dbReference>
<feature type="repeat" description="HEAT" evidence="3">
    <location>
        <begin position="1741"/>
        <end position="1779"/>
    </location>
</feature>
<evidence type="ECO:0000313" key="6">
    <source>
        <dbReference type="EMBL" id="ETS62374.1"/>
    </source>
</evidence>
<dbReference type="OrthoDB" id="5148094at2759"/>
<gene>
    <name evidence="6" type="ORF">PaG_03459</name>
</gene>
<feature type="repeat" description="HEAT" evidence="3">
    <location>
        <begin position="1622"/>
        <end position="1660"/>
    </location>
</feature>
<dbReference type="InterPro" id="IPR016024">
    <property type="entry name" value="ARM-type_fold"/>
</dbReference>
<feature type="repeat" description="HEAT" evidence="3">
    <location>
        <begin position="2092"/>
        <end position="2130"/>
    </location>
</feature>
<keyword evidence="2" id="KW-0677">Repeat</keyword>
<dbReference type="SMART" id="SM01349">
    <property type="entry name" value="TOG"/>
    <property type="match status" value="1"/>
</dbReference>
<evidence type="ECO:0000256" key="2">
    <source>
        <dbReference type="ARBA" id="ARBA00022737"/>
    </source>
</evidence>
<accession>W3VLF5</accession>
<evidence type="ECO:0000259" key="5">
    <source>
        <dbReference type="SMART" id="SM01349"/>
    </source>
</evidence>
<dbReference type="InterPro" id="IPR056810">
    <property type="entry name" value="GNC1-like_N"/>
</dbReference>
<dbReference type="InterPro" id="IPR057546">
    <property type="entry name" value="HEAT_GCN1"/>
</dbReference>
<evidence type="ECO:0000313" key="7">
    <source>
        <dbReference type="Proteomes" id="UP000019462"/>
    </source>
</evidence>
<evidence type="ECO:0000256" key="4">
    <source>
        <dbReference type="SAM" id="MobiDB-lite"/>
    </source>
</evidence>
<keyword evidence="7" id="KW-1185">Reference proteome</keyword>
<organism evidence="6 7">
    <name type="scientific">Moesziomyces aphidis</name>
    <name type="common">Pseudozyma aphidis</name>
    <dbReference type="NCBI Taxonomy" id="84754"/>
    <lineage>
        <taxon>Eukaryota</taxon>
        <taxon>Fungi</taxon>
        <taxon>Dikarya</taxon>
        <taxon>Basidiomycota</taxon>
        <taxon>Ustilaginomycotina</taxon>
        <taxon>Ustilaginomycetes</taxon>
        <taxon>Ustilaginales</taxon>
        <taxon>Ustilaginaceae</taxon>
        <taxon>Moesziomyces</taxon>
    </lineage>
</organism>
<comment type="similarity">
    <text evidence="1">Belongs to the GCN1 family.</text>
</comment>
<dbReference type="InterPro" id="IPR056809">
    <property type="entry name" value="HEAT_GCN1_fung"/>
</dbReference>
<dbReference type="InterPro" id="IPR022716">
    <property type="entry name" value="Gcn1_N"/>
</dbReference>
<dbReference type="EMBL" id="AWNI01000011">
    <property type="protein sequence ID" value="ETS62374.1"/>
    <property type="molecule type" value="Genomic_DNA"/>
</dbReference>
<evidence type="ECO:0000256" key="1">
    <source>
        <dbReference type="ARBA" id="ARBA00007366"/>
    </source>
</evidence>
<dbReference type="SUPFAM" id="SSF48371">
    <property type="entry name" value="ARM repeat"/>
    <property type="match status" value="3"/>
</dbReference>
<dbReference type="GO" id="GO:0006417">
    <property type="term" value="P:regulation of translation"/>
    <property type="evidence" value="ECO:0007669"/>
    <property type="project" value="TreeGrafter"/>
</dbReference>
<dbReference type="Pfam" id="PF23271">
    <property type="entry name" value="HEAT_GCN1"/>
    <property type="match status" value="2"/>
</dbReference>
<dbReference type="InterPro" id="IPR021133">
    <property type="entry name" value="HEAT_type_2"/>
</dbReference>
<dbReference type="InterPro" id="IPR011989">
    <property type="entry name" value="ARM-like"/>
</dbReference>